<dbReference type="KEGG" id="rbu:PG1C_08635"/>
<sequence>MHGALFLAQLPAYAKNVLGGDESSVILLLLATFIVGIGAGSLLCAKFVRHKPERSLALVLPGCNAALGIMGYQCLPELRCKGNNG</sequence>
<dbReference type="STRING" id="1565605.PG1C_08635"/>
<protein>
    <submittedName>
        <fullName evidence="2">Uncharacterized protein</fullName>
    </submittedName>
</protein>
<dbReference type="HOGENOM" id="CLU_2510430_0_0_4"/>
<accession>A0A0C5J0C0</accession>
<feature type="transmembrane region" description="Helical" evidence="1">
    <location>
        <begin position="24"/>
        <end position="45"/>
    </location>
</feature>
<keyword evidence="3" id="KW-1185">Reference proteome</keyword>
<dbReference type="Proteomes" id="UP000061603">
    <property type="component" value="Chromosome"/>
</dbReference>
<keyword evidence="1" id="KW-0472">Membrane</keyword>
<evidence type="ECO:0000256" key="1">
    <source>
        <dbReference type="SAM" id="Phobius"/>
    </source>
</evidence>
<dbReference type="AlphaFoldDB" id="A0A0C5J0C0"/>
<proteinExistence type="predicted"/>
<evidence type="ECO:0000313" key="2">
    <source>
        <dbReference type="EMBL" id="AJP48497.1"/>
    </source>
</evidence>
<keyword evidence="1" id="KW-1133">Transmembrane helix</keyword>
<keyword evidence="1" id="KW-0812">Transmembrane</keyword>
<gene>
    <name evidence="2" type="ORF">PG1C_08635</name>
</gene>
<reference evidence="2 3" key="1">
    <citation type="journal article" date="2015" name="Genome Announc.">
        <title>Complete Genome Sequence of a Novel Bacterium within the Family Rhodocyclaceae That Degrades Polycyclic Aromatic Hydrocarbons.</title>
        <authorList>
            <person name="Singleton D.R."/>
            <person name="Dickey A.N."/>
            <person name="Scholl E.H."/>
            <person name="Wright F.A."/>
            <person name="Aitken M.D."/>
        </authorList>
    </citation>
    <scope>NUCLEOTIDE SEQUENCE [LARGE SCALE GENOMIC DNA]</scope>
    <source>
        <strain evidence="3">PG1-Ca6</strain>
    </source>
</reference>
<dbReference type="EMBL" id="CP010554">
    <property type="protein sequence ID" value="AJP48497.1"/>
    <property type="molecule type" value="Genomic_DNA"/>
</dbReference>
<evidence type="ECO:0000313" key="3">
    <source>
        <dbReference type="Proteomes" id="UP000061603"/>
    </source>
</evidence>
<organism evidence="2 3">
    <name type="scientific">Rugosibacter aromaticivorans</name>
    <dbReference type="NCBI Taxonomy" id="1565605"/>
    <lineage>
        <taxon>Bacteria</taxon>
        <taxon>Pseudomonadati</taxon>
        <taxon>Pseudomonadota</taxon>
        <taxon>Betaproteobacteria</taxon>
        <taxon>Nitrosomonadales</taxon>
        <taxon>Sterolibacteriaceae</taxon>
        <taxon>Rugosibacter</taxon>
    </lineage>
</organism>
<name>A0A0C5J0C0_9PROT</name>